<keyword evidence="1" id="KW-1133">Transmembrane helix</keyword>
<feature type="transmembrane region" description="Helical" evidence="1">
    <location>
        <begin position="6"/>
        <end position="23"/>
    </location>
</feature>
<dbReference type="STRING" id="1028.SAMN05661096_00678"/>
<protein>
    <submittedName>
        <fullName evidence="2">Uncharacterized protein</fullName>
    </submittedName>
</protein>
<organism evidence="2 3">
    <name type="scientific">Marivirga sericea</name>
    <dbReference type="NCBI Taxonomy" id="1028"/>
    <lineage>
        <taxon>Bacteria</taxon>
        <taxon>Pseudomonadati</taxon>
        <taxon>Bacteroidota</taxon>
        <taxon>Cytophagia</taxon>
        <taxon>Cytophagales</taxon>
        <taxon>Marivirgaceae</taxon>
        <taxon>Marivirga</taxon>
    </lineage>
</organism>
<sequence length="60" mass="7138">MKKSKVFLLIAIIFMLVVFYVVYDMSTKTKFRKFGDETEKNKSVKDSVKKTDPMEVEIRR</sequence>
<keyword evidence="1" id="KW-0812">Transmembrane</keyword>
<evidence type="ECO:0000313" key="3">
    <source>
        <dbReference type="Proteomes" id="UP000193804"/>
    </source>
</evidence>
<evidence type="ECO:0000313" key="2">
    <source>
        <dbReference type="EMBL" id="SMG14473.1"/>
    </source>
</evidence>
<dbReference type="OrthoDB" id="9952355at2"/>
<dbReference type="AlphaFoldDB" id="A0A1X7II48"/>
<reference evidence="3" key="1">
    <citation type="submission" date="2017-04" db="EMBL/GenBank/DDBJ databases">
        <authorList>
            <person name="Varghese N."/>
            <person name="Submissions S."/>
        </authorList>
    </citation>
    <scope>NUCLEOTIDE SEQUENCE [LARGE SCALE GENOMIC DNA]</scope>
    <source>
        <strain evidence="3">DSM 4125</strain>
    </source>
</reference>
<gene>
    <name evidence="2" type="ORF">SAMN05661096_00678</name>
</gene>
<dbReference type="Proteomes" id="UP000193804">
    <property type="component" value="Unassembled WGS sequence"/>
</dbReference>
<keyword evidence="3" id="KW-1185">Reference proteome</keyword>
<evidence type="ECO:0000256" key="1">
    <source>
        <dbReference type="SAM" id="Phobius"/>
    </source>
</evidence>
<dbReference type="EMBL" id="FXAW01000001">
    <property type="protein sequence ID" value="SMG14473.1"/>
    <property type="molecule type" value="Genomic_DNA"/>
</dbReference>
<accession>A0A1X7II48</accession>
<keyword evidence="1" id="KW-0472">Membrane</keyword>
<name>A0A1X7II48_9BACT</name>
<dbReference type="RefSeq" id="WP_085515664.1">
    <property type="nucleotide sequence ID" value="NZ_FXAW01000001.1"/>
</dbReference>
<proteinExistence type="predicted"/>